<name>A0AAD9IEK9_PROWI</name>
<dbReference type="PANTHER" id="PTHR30545">
    <property type="entry name" value="SUGAR FERMENTATION STIMULATION PROTEIN A"/>
    <property type="match status" value="1"/>
</dbReference>
<dbReference type="Proteomes" id="UP001255856">
    <property type="component" value="Unassembled WGS sequence"/>
</dbReference>
<dbReference type="EMBL" id="JASFZW010000014">
    <property type="protein sequence ID" value="KAK2075624.1"/>
    <property type="molecule type" value="Genomic_DNA"/>
</dbReference>
<dbReference type="InterPro" id="IPR005224">
    <property type="entry name" value="SfsA"/>
</dbReference>
<feature type="domain" description="Sugar fermentation stimulation protein C-terminal" evidence="1">
    <location>
        <begin position="48"/>
        <end position="195"/>
    </location>
</feature>
<evidence type="ECO:0000313" key="3">
    <source>
        <dbReference type="Proteomes" id="UP001255856"/>
    </source>
</evidence>
<protein>
    <recommendedName>
        <fullName evidence="1">Sugar fermentation stimulation protein C-terminal domain-containing protein</fullName>
    </recommendedName>
</protein>
<dbReference type="CDD" id="cd22359">
    <property type="entry name" value="SfsA-like_bacterial"/>
    <property type="match status" value="1"/>
</dbReference>
<accession>A0AAD9IEK9</accession>
<dbReference type="Pfam" id="PF03749">
    <property type="entry name" value="SfsA"/>
    <property type="match status" value="1"/>
</dbReference>
<dbReference type="Gene3D" id="3.40.1350.60">
    <property type="match status" value="1"/>
</dbReference>
<dbReference type="GO" id="GO:0003677">
    <property type="term" value="F:DNA binding"/>
    <property type="evidence" value="ECO:0007669"/>
    <property type="project" value="InterPro"/>
</dbReference>
<dbReference type="InterPro" id="IPR040452">
    <property type="entry name" value="SfsA_C"/>
</dbReference>
<dbReference type="PANTHER" id="PTHR30545:SF2">
    <property type="entry name" value="SUGAR FERMENTATION STIMULATION PROTEIN A"/>
    <property type="match status" value="1"/>
</dbReference>
<gene>
    <name evidence="2" type="ORF">QBZ16_001732</name>
</gene>
<proteinExistence type="predicted"/>
<keyword evidence="3" id="KW-1185">Reference proteome</keyword>
<dbReference type="AlphaFoldDB" id="A0AAD9IEK9"/>
<organism evidence="2 3">
    <name type="scientific">Prototheca wickerhamii</name>
    <dbReference type="NCBI Taxonomy" id="3111"/>
    <lineage>
        <taxon>Eukaryota</taxon>
        <taxon>Viridiplantae</taxon>
        <taxon>Chlorophyta</taxon>
        <taxon>core chlorophytes</taxon>
        <taxon>Trebouxiophyceae</taxon>
        <taxon>Chlorellales</taxon>
        <taxon>Chlorellaceae</taxon>
        <taxon>Prototheca</taxon>
    </lineage>
</organism>
<reference evidence="2" key="1">
    <citation type="submission" date="2021-01" db="EMBL/GenBank/DDBJ databases">
        <authorList>
            <person name="Eckstrom K.M.E."/>
        </authorList>
    </citation>
    <scope>NUCLEOTIDE SEQUENCE</scope>
    <source>
        <strain evidence="2">UVCC 0001</strain>
    </source>
</reference>
<sequence length="242" mass="25562">MTGLLDVLPAQVALSVAPAGTKRKYAHTLEWLQLPRENVWVGVHSAKANAMARALLEARMLTGLPPYDEIVQEVKLAAPRLAGPVSRVDFVLQDSCAAADCHLEVKSVTLAATTQDGARVALFPDTVSQRAQRHVTELTALAQQGGRAALLFVVQRGDCVAFAPCKERDPEYAALVAEAALAGVKLLAAAVTLDASARRVRYCGQLPVLLDYSLLDAGALAEAGRGAKRPKAAAGSSEDDED</sequence>
<evidence type="ECO:0000259" key="1">
    <source>
        <dbReference type="Pfam" id="PF03749"/>
    </source>
</evidence>
<comment type="caution">
    <text evidence="2">The sequence shown here is derived from an EMBL/GenBank/DDBJ whole genome shotgun (WGS) entry which is preliminary data.</text>
</comment>
<evidence type="ECO:0000313" key="2">
    <source>
        <dbReference type="EMBL" id="KAK2075624.1"/>
    </source>
</evidence>